<reference evidence="1" key="1">
    <citation type="submission" date="2022-07" db="EMBL/GenBank/DDBJ databases">
        <title>Phylogenomic reconstructions and comparative analyses of Kickxellomycotina fungi.</title>
        <authorList>
            <person name="Reynolds N.K."/>
            <person name="Stajich J.E."/>
            <person name="Barry K."/>
            <person name="Grigoriev I.V."/>
            <person name="Crous P."/>
            <person name="Smith M.E."/>
        </authorList>
    </citation>
    <scope>NUCLEOTIDE SEQUENCE</scope>
    <source>
        <strain evidence="1">BCRC 34780</strain>
    </source>
</reference>
<sequence>MAEDTSSAAPPREAAAPAEKGSLEPTPAADAPSVHASRFRMAAMGAVRSAQSAGADAPSGSPPPTGPLPPIPDAATSPPDAASPTPSNGASPTSRDNTTPLTTKVLYDIARTKMMADRTLYRLSTETGYIKLRSRAAKPPAASSGASAVTGHASEAPAAADGKAEGANGADGASAKDKAAADVEHKGVAGWKEKGAIDSGKKAPPATQPSVFDTLAVYVEMVDHTGMWRNCAGVFCLMFLTYVLTSLNFGIFGLVIAATYGAQWYRNSITRFRRTVRDDVERAYERATITRTVESTGWLNEFVTRFWLMFEPSLSRMVIDIVDPILAQNAPGFVDSLRLTTFTLGTKAPRIDGVRTYSELEDRNQIVMDWHASFTPNDLEDVPPVLRANRVNPKVVLTVRVGKGFIGAGMPILVENMVFKGKMQIKLQLGPVFPHVRTAEVCFLERPTIDFSLKPVGGDTLGFDIAHVPGLQTFILDMIHSTIGPMFYAPNRFTVDVEQIISGAVAHIPSAKGVLIVHMHGARGLPKMDTFGKADPYVKISTIKHPEHSDKTEMIEKTLSPTWNQKLFLLIYSKTDTINMEVFDWNSVGKDDKIGFVSYPMRDLLEEPEVEGVTMPIKMGETERGNLTFDMSYFPVSVRTTVAATVDADGNPLDPAAEAAKAALEDNDEGGGGDDAYEPDVSSNTGLLRLFVRSASNLAATPALARKLCVRGEARVNGKVAIECPEVKNTDAPSWEIGKEVFVPDRECAVVHLRLVDAATGRALGTVRVKIDEALAHQSGENGSDWYPLLGHPSGKVRLNLKWRPILMDPSIAASLGQGKRLPGPPIGFVKMTCHEGRGLKNVEVASGRKSDPYLAIMVQNQIRGKTRYIANTLDPVWNETIFVPVHGVNDTLALECFDWNRVDRDKPLGDALLKVSRLMGTKTKDEHGDLVYVKTEPVEMWASLRQRNGKTKGEVRFRAAFVPVINFDDMLSDADKERGTVDMHISTGGLVLGEEQPEAAPSSAASTSSASSDGDAAARRAAAQAGPSSPAAAAGSNGARNMPVESILSGMTGPGADTLTQTLARYPRLPNIDYAQFKAGVMSVAVVGCRGLVRPFAGVFVTMCLNGNKQAPIVETSPSRRRGCEHVWEDEFAQAAVPEAEYDQLLIELKCRPPGVDVGSDEMISIGRAEYSMKELLRRKMVNTPEPVWLPLEAETGEVLVLIRFDPVEDPQLLASESITDQGTIRMRIASATNLPAADKSGTSDPYVTALIDGVKVWESETIKKTLNPRWNEQGDLGIRQRSKTVLTLEVYDWNQFQSHELLGTVTLPLKDLPINEVVEKSYPLASSNGKAELQLAFKFRPGYVEQHDDSSPVLLDVAHTVVKAPVTVIKGGASIVGNVVGGIFGKIGGKKGRLGGRKRADSGSSGESGQGGSHLAPAAAHAASQATNMPLDDDQKQALAANASATAVNSTGGSAARLGESSRPQSSRDKTRNRASSTVPAVPTLVVPASPVDESAEVFPSSGTVHVAIESAEVSESDGHGTRKRNLLVAVEMNHRTLHKTHVQKDVRHAQWEGEQFALPVLQGGAPVLRVLLKDHSSFLGDKELAAFSLNTFAELKAGLVASGGTQSAVATTLAADGGSITLRLEYAGRDGDGDSVDARSIAGSVLGRAGDKHDRRGSAFSRKSANR</sequence>
<dbReference type="EMBL" id="JANBUN010000475">
    <property type="protein sequence ID" value="KAJ2803470.1"/>
    <property type="molecule type" value="Genomic_DNA"/>
</dbReference>
<dbReference type="Proteomes" id="UP001140087">
    <property type="component" value="Unassembled WGS sequence"/>
</dbReference>
<comment type="caution">
    <text evidence="1">The sequence shown here is derived from an EMBL/GenBank/DDBJ whole genome shotgun (WGS) entry which is preliminary data.</text>
</comment>
<organism evidence="1 2">
    <name type="scientific">Coemansia helicoidea</name>
    <dbReference type="NCBI Taxonomy" id="1286919"/>
    <lineage>
        <taxon>Eukaryota</taxon>
        <taxon>Fungi</taxon>
        <taxon>Fungi incertae sedis</taxon>
        <taxon>Zoopagomycota</taxon>
        <taxon>Kickxellomycotina</taxon>
        <taxon>Kickxellomycetes</taxon>
        <taxon>Kickxellales</taxon>
        <taxon>Kickxellaceae</taxon>
        <taxon>Coemansia</taxon>
    </lineage>
</organism>
<gene>
    <name evidence="1" type="primary">TCB2</name>
    <name evidence="1" type="ORF">H4R21_002026</name>
</gene>
<name>A0ACC1L916_9FUNG</name>
<keyword evidence="2" id="KW-1185">Reference proteome</keyword>
<evidence type="ECO:0000313" key="1">
    <source>
        <dbReference type="EMBL" id="KAJ2803470.1"/>
    </source>
</evidence>
<accession>A0ACC1L916</accession>
<evidence type="ECO:0000313" key="2">
    <source>
        <dbReference type="Proteomes" id="UP001140087"/>
    </source>
</evidence>
<protein>
    <submittedName>
        <fullName evidence="1">Tricalbin-2</fullName>
    </submittedName>
</protein>
<proteinExistence type="predicted"/>